<evidence type="ECO:0000259" key="4">
    <source>
        <dbReference type="Pfam" id="PF13377"/>
    </source>
</evidence>
<keyword evidence="1" id="KW-0805">Transcription regulation</keyword>
<protein>
    <submittedName>
        <fullName evidence="6">DNA-binding LacI/PurR family transcriptional regulator</fullName>
    </submittedName>
    <submittedName>
        <fullName evidence="5">LacI family transcriptional regulator</fullName>
    </submittedName>
</protein>
<dbReference type="EMBL" id="JACHNC010000001">
    <property type="protein sequence ID" value="MBB4751312.1"/>
    <property type="molecule type" value="Genomic_DNA"/>
</dbReference>
<sequence length="283" mass="29240">MPTPGGLIGLVLTGSAARVGVEPFFMELIAGMEEALAPYGANVLLLVVPDLEAELATYQRWAGDRTVQAVVVVNLVHDDTRPEFLAGLGLPAVLAGRAGTAAFPRVVTDDAGAMTVAVEMLAGLGHRVIGRVSGPADLVHTADRTAAMHAAATRQGVEARIVEGDYGAEAGVRGVHDLLAGSPPPTAVIFDNDVMAVAAEQELIRSGVPVPERVSLLVHDDSPLCELAVPPLSALSIDVHDHGLSLARVVIATLDGVQPADYPGPPIRVLRRESTGPAPVAVT</sequence>
<proteinExistence type="predicted"/>
<keyword evidence="3" id="KW-0804">Transcription</keyword>
<feature type="domain" description="Transcriptional regulator LacI/GalR-like sensor" evidence="4">
    <location>
        <begin position="118"/>
        <end position="275"/>
    </location>
</feature>
<dbReference type="GO" id="GO:0000976">
    <property type="term" value="F:transcription cis-regulatory region binding"/>
    <property type="evidence" value="ECO:0007669"/>
    <property type="project" value="TreeGrafter"/>
</dbReference>
<dbReference type="PANTHER" id="PTHR30146:SF155">
    <property type="entry name" value="ALANINE RACEMASE"/>
    <property type="match status" value="1"/>
</dbReference>
<evidence type="ECO:0000256" key="1">
    <source>
        <dbReference type="ARBA" id="ARBA00023015"/>
    </source>
</evidence>
<dbReference type="RefSeq" id="WP_188123360.1">
    <property type="nucleotide sequence ID" value="NZ_BOMP01000142.1"/>
</dbReference>
<organism evidence="6 7">
    <name type="scientific">Actinoplanes lobatus</name>
    <dbReference type="NCBI Taxonomy" id="113568"/>
    <lineage>
        <taxon>Bacteria</taxon>
        <taxon>Bacillati</taxon>
        <taxon>Actinomycetota</taxon>
        <taxon>Actinomycetes</taxon>
        <taxon>Micromonosporales</taxon>
        <taxon>Micromonosporaceae</taxon>
        <taxon>Actinoplanes</taxon>
    </lineage>
</organism>
<evidence type="ECO:0000313" key="6">
    <source>
        <dbReference type="EMBL" id="MBB4751312.1"/>
    </source>
</evidence>
<gene>
    <name evidence="5" type="primary">lacI_13</name>
    <name evidence="5" type="ORF">Alo02nite_76440</name>
    <name evidence="6" type="ORF">BJ964_005473</name>
</gene>
<evidence type="ECO:0000256" key="3">
    <source>
        <dbReference type="ARBA" id="ARBA00023163"/>
    </source>
</evidence>
<keyword evidence="8" id="KW-1185">Reference proteome</keyword>
<dbReference type="AlphaFoldDB" id="A0A7W7HJH8"/>
<evidence type="ECO:0000313" key="7">
    <source>
        <dbReference type="Proteomes" id="UP000590511"/>
    </source>
</evidence>
<evidence type="ECO:0000313" key="8">
    <source>
        <dbReference type="Proteomes" id="UP000631312"/>
    </source>
</evidence>
<dbReference type="GO" id="GO:0003700">
    <property type="term" value="F:DNA-binding transcription factor activity"/>
    <property type="evidence" value="ECO:0007669"/>
    <property type="project" value="TreeGrafter"/>
</dbReference>
<evidence type="ECO:0000256" key="2">
    <source>
        <dbReference type="ARBA" id="ARBA00023125"/>
    </source>
</evidence>
<dbReference type="Gene3D" id="3.40.50.2300">
    <property type="match status" value="2"/>
</dbReference>
<keyword evidence="2 6" id="KW-0238">DNA-binding</keyword>
<dbReference type="Proteomes" id="UP000590511">
    <property type="component" value="Unassembled WGS sequence"/>
</dbReference>
<reference evidence="6 7" key="1">
    <citation type="submission" date="2020-08" db="EMBL/GenBank/DDBJ databases">
        <title>Sequencing the genomes of 1000 actinobacteria strains.</title>
        <authorList>
            <person name="Klenk H.-P."/>
        </authorList>
    </citation>
    <scope>NUCLEOTIDE SEQUENCE [LARGE SCALE GENOMIC DNA]</scope>
    <source>
        <strain evidence="6 7">DSM 43150</strain>
    </source>
</reference>
<dbReference type="EMBL" id="BOMP01000142">
    <property type="protein sequence ID" value="GIE44746.1"/>
    <property type="molecule type" value="Genomic_DNA"/>
</dbReference>
<dbReference type="Proteomes" id="UP000631312">
    <property type="component" value="Unassembled WGS sequence"/>
</dbReference>
<dbReference type="InterPro" id="IPR046335">
    <property type="entry name" value="LacI/GalR-like_sensor"/>
</dbReference>
<name>A0A7W7HJH8_9ACTN</name>
<dbReference type="PANTHER" id="PTHR30146">
    <property type="entry name" value="LACI-RELATED TRANSCRIPTIONAL REPRESSOR"/>
    <property type="match status" value="1"/>
</dbReference>
<dbReference type="SUPFAM" id="SSF53822">
    <property type="entry name" value="Periplasmic binding protein-like I"/>
    <property type="match status" value="1"/>
</dbReference>
<evidence type="ECO:0000313" key="5">
    <source>
        <dbReference type="EMBL" id="GIE44746.1"/>
    </source>
</evidence>
<accession>A0A7W7HJH8</accession>
<dbReference type="Pfam" id="PF13377">
    <property type="entry name" value="Peripla_BP_3"/>
    <property type="match status" value="1"/>
</dbReference>
<dbReference type="InterPro" id="IPR028082">
    <property type="entry name" value="Peripla_BP_I"/>
</dbReference>
<comment type="caution">
    <text evidence="6">The sequence shown here is derived from an EMBL/GenBank/DDBJ whole genome shotgun (WGS) entry which is preliminary data.</text>
</comment>
<reference evidence="5 8" key="2">
    <citation type="submission" date="2021-01" db="EMBL/GenBank/DDBJ databases">
        <title>Whole genome shotgun sequence of Actinoplanes lobatus NBRC 12513.</title>
        <authorList>
            <person name="Komaki H."/>
            <person name="Tamura T."/>
        </authorList>
    </citation>
    <scope>NUCLEOTIDE SEQUENCE [LARGE SCALE GENOMIC DNA]</scope>
    <source>
        <strain evidence="5 8">NBRC 12513</strain>
    </source>
</reference>